<reference evidence="2 3" key="1">
    <citation type="submission" date="2014-04" db="EMBL/GenBank/DDBJ databases">
        <title>Draft genome sequence of Hydrogenovibrio marinus MH-110, a model organism for aerobic H2 metabolism.</title>
        <authorList>
            <person name="Cha H.J."/>
            <person name="Jo B.H."/>
            <person name="Hwang B.H."/>
        </authorList>
    </citation>
    <scope>NUCLEOTIDE SEQUENCE [LARGE SCALE GENOMIC DNA]</scope>
    <source>
        <strain evidence="2 3">MH-110</strain>
    </source>
</reference>
<proteinExistence type="predicted"/>
<dbReference type="AlphaFoldDB" id="A0A066ZTJ6"/>
<comment type="caution">
    <text evidence="2">The sequence shown here is derived from an EMBL/GenBank/DDBJ whole genome shotgun (WGS) entry which is preliminary data.</text>
</comment>
<keyword evidence="1" id="KW-0378">Hydrolase</keyword>
<dbReference type="Pfam" id="PF13279">
    <property type="entry name" value="4HBT_2"/>
    <property type="match status" value="1"/>
</dbReference>
<gene>
    <name evidence="2" type="ORF">EI16_04670</name>
</gene>
<dbReference type="InterPro" id="IPR029069">
    <property type="entry name" value="HotDog_dom_sf"/>
</dbReference>
<dbReference type="PANTHER" id="PTHR31793">
    <property type="entry name" value="4-HYDROXYBENZOYL-COA THIOESTERASE FAMILY MEMBER"/>
    <property type="match status" value="1"/>
</dbReference>
<dbReference type="RefSeq" id="WP_232087751.1">
    <property type="nucleotide sequence ID" value="NZ_AP020335.1"/>
</dbReference>
<dbReference type="Proteomes" id="UP000027341">
    <property type="component" value="Unassembled WGS sequence"/>
</dbReference>
<evidence type="ECO:0000313" key="3">
    <source>
        <dbReference type="Proteomes" id="UP000027341"/>
    </source>
</evidence>
<sequence length="140" mass="16624">MIAWPHPNPFILEHQVKPEELDFLKHVNNKVYLAWMEHIAWQHSLSVGIDYDQQKEQGKIMVVKQHELNYLAPCFLDDKLVMGTWIGERIGCCQRKRHYEIYRETDGKKIFSGHTIWVCMDLHTQKACKIPDLFIDAYNQ</sequence>
<name>A0A066ZTJ6_HYDMR</name>
<keyword evidence="3" id="KW-1185">Reference proteome</keyword>
<dbReference type="STRING" id="28885.EI16_04670"/>
<organism evidence="2 3">
    <name type="scientific">Hydrogenovibrio marinus</name>
    <dbReference type="NCBI Taxonomy" id="28885"/>
    <lineage>
        <taxon>Bacteria</taxon>
        <taxon>Pseudomonadati</taxon>
        <taxon>Pseudomonadota</taxon>
        <taxon>Gammaproteobacteria</taxon>
        <taxon>Thiotrichales</taxon>
        <taxon>Piscirickettsiaceae</taxon>
        <taxon>Hydrogenovibrio</taxon>
    </lineage>
</organism>
<dbReference type="GO" id="GO:0047617">
    <property type="term" value="F:fatty acyl-CoA hydrolase activity"/>
    <property type="evidence" value="ECO:0007669"/>
    <property type="project" value="TreeGrafter"/>
</dbReference>
<evidence type="ECO:0000313" key="2">
    <source>
        <dbReference type="EMBL" id="KDN95599.1"/>
    </source>
</evidence>
<dbReference type="PANTHER" id="PTHR31793:SF37">
    <property type="entry name" value="ACYL-COA THIOESTER HYDROLASE YBGC"/>
    <property type="match status" value="1"/>
</dbReference>
<dbReference type="SUPFAM" id="SSF54637">
    <property type="entry name" value="Thioesterase/thiol ester dehydrase-isomerase"/>
    <property type="match status" value="1"/>
</dbReference>
<dbReference type="CDD" id="cd00586">
    <property type="entry name" value="4HBT"/>
    <property type="match status" value="1"/>
</dbReference>
<protein>
    <submittedName>
        <fullName evidence="2">4-hydroxybenzoyl-CoA thioesterase</fullName>
    </submittedName>
</protein>
<dbReference type="Gene3D" id="3.10.129.10">
    <property type="entry name" value="Hotdog Thioesterase"/>
    <property type="match status" value="1"/>
</dbReference>
<dbReference type="EMBL" id="JMIU01000001">
    <property type="protein sequence ID" value="KDN95599.1"/>
    <property type="molecule type" value="Genomic_DNA"/>
</dbReference>
<evidence type="ECO:0000256" key="1">
    <source>
        <dbReference type="ARBA" id="ARBA00022801"/>
    </source>
</evidence>
<dbReference type="InterPro" id="IPR050563">
    <property type="entry name" value="4-hydroxybenzoyl-CoA_TE"/>
</dbReference>
<accession>A0A066ZTJ6</accession>